<keyword evidence="2" id="KW-1185">Reference proteome</keyword>
<accession>A0A9N9DJZ1</accession>
<dbReference type="AlphaFoldDB" id="A0A9N9DJZ1"/>
<organism evidence="1 2">
    <name type="scientific">Diversispora eburnea</name>
    <dbReference type="NCBI Taxonomy" id="1213867"/>
    <lineage>
        <taxon>Eukaryota</taxon>
        <taxon>Fungi</taxon>
        <taxon>Fungi incertae sedis</taxon>
        <taxon>Mucoromycota</taxon>
        <taxon>Glomeromycotina</taxon>
        <taxon>Glomeromycetes</taxon>
        <taxon>Diversisporales</taxon>
        <taxon>Diversisporaceae</taxon>
        <taxon>Diversispora</taxon>
    </lineage>
</organism>
<protein>
    <submittedName>
        <fullName evidence="1">145_t:CDS:1</fullName>
    </submittedName>
</protein>
<evidence type="ECO:0000313" key="2">
    <source>
        <dbReference type="Proteomes" id="UP000789706"/>
    </source>
</evidence>
<comment type="caution">
    <text evidence="1">The sequence shown here is derived from an EMBL/GenBank/DDBJ whole genome shotgun (WGS) entry which is preliminary data.</text>
</comment>
<dbReference type="Proteomes" id="UP000789706">
    <property type="component" value="Unassembled WGS sequence"/>
</dbReference>
<proteinExistence type="predicted"/>
<evidence type="ECO:0000313" key="1">
    <source>
        <dbReference type="EMBL" id="CAG8643662.1"/>
    </source>
</evidence>
<feature type="non-terminal residue" evidence="1">
    <location>
        <position position="51"/>
    </location>
</feature>
<sequence length="51" mass="5962">EMSTLRRHLSFVSYRIWDIVVVAEKSLLTKINGTLSLLEILLKADWNDFII</sequence>
<reference evidence="1" key="1">
    <citation type="submission" date="2021-06" db="EMBL/GenBank/DDBJ databases">
        <authorList>
            <person name="Kallberg Y."/>
            <person name="Tangrot J."/>
            <person name="Rosling A."/>
        </authorList>
    </citation>
    <scope>NUCLEOTIDE SEQUENCE</scope>
    <source>
        <strain evidence="1">AZ414A</strain>
    </source>
</reference>
<feature type="non-terminal residue" evidence="1">
    <location>
        <position position="1"/>
    </location>
</feature>
<dbReference type="OrthoDB" id="2353976at2759"/>
<gene>
    <name evidence="1" type="ORF">DEBURN_LOCUS11245</name>
</gene>
<name>A0A9N9DJZ1_9GLOM</name>
<dbReference type="EMBL" id="CAJVPK010005335">
    <property type="protein sequence ID" value="CAG8643662.1"/>
    <property type="molecule type" value="Genomic_DNA"/>
</dbReference>